<dbReference type="Pfam" id="PF14432">
    <property type="entry name" value="DYW_deaminase"/>
    <property type="match status" value="1"/>
</dbReference>
<dbReference type="PROSITE" id="PS51375">
    <property type="entry name" value="PPR"/>
    <property type="match status" value="2"/>
</dbReference>
<dbReference type="InterPro" id="IPR046960">
    <property type="entry name" value="PPR_At4g14850-like_plant"/>
</dbReference>
<protein>
    <submittedName>
        <fullName evidence="5">Chlororespiratory reduction 2</fullName>
    </submittedName>
</protein>
<dbReference type="InterPro" id="IPR011990">
    <property type="entry name" value="TPR-like_helical_dom_sf"/>
</dbReference>
<dbReference type="GO" id="GO:0010467">
    <property type="term" value="P:gene expression"/>
    <property type="evidence" value="ECO:0007669"/>
    <property type="project" value="UniProtKB-ARBA"/>
</dbReference>
<reference evidence="5" key="1">
    <citation type="submission" date="2023-02" db="EMBL/GenBank/DDBJ databases">
        <title>Genome of toxic invasive species Heracleum sosnowskyi carries increased number of genes despite the absence of recent whole-genome duplications.</title>
        <authorList>
            <person name="Schelkunov M."/>
            <person name="Shtratnikova V."/>
            <person name="Makarenko M."/>
            <person name="Klepikova A."/>
            <person name="Omelchenko D."/>
            <person name="Novikova G."/>
            <person name="Obukhova E."/>
            <person name="Bogdanov V."/>
            <person name="Penin A."/>
            <person name="Logacheva M."/>
        </authorList>
    </citation>
    <scope>NUCLEOTIDE SEQUENCE</scope>
    <source>
        <strain evidence="5">Hsosn_3</strain>
        <tissue evidence="5">Leaf</tissue>
    </source>
</reference>
<dbReference type="AlphaFoldDB" id="A0AAD8N5R3"/>
<dbReference type="Gene3D" id="1.25.40.10">
    <property type="entry name" value="Tetratricopeptide repeat domain"/>
    <property type="match status" value="3"/>
</dbReference>
<sequence length="646" mass="72692">MLVYHLPKTLTRHCIRFFTHPSRIPAEFHHIPTGKNHLIQSLCQQGHLKQALYLLSEEPNPNIQTFELLIRSCSIKNSSFDARTIHNHVIHKGFAQNPFLATKLIDMYFELGLVDSACKVFDDICNRSVFVWNALFKGLVKVGYGGEVLGMYRRMNLGGGVSDSFTYTYVLKACVAEESEEGFDGGLGKVKEIHCRVLRYGYLGNVHVMTTLVDVYAKFGCVVYAGFVFYGMPVRNVVTLTAMIACCAKNGRPFEAVELFREMLVETDGLVPNSVTMVGVIQACTALCAVEQGRLLHCYVLRKGLDSVLPVVNALVSMYARCGDLDTGRRVFDQMERRDVVSWNSMISSYGIHGLGKKAIEVFKEMLFNGINPSPVSFVSVLGACSHEGLLQEGKILFESMVRDHGVYPSVKHYACLVDLLGRANRLNEAAKVIENMQIEPGPTVWGSLLGSCRIHCNVELAESASRRLFELEPYNFGNYSLMAEIYAKSEMWDEVKRIKNLIEGRGIQKLAGCSWIEVKRRINSFISADELNPKNEVVLALLVKLLTEIKKMGYVPHTKLVLYDTSQEEKESILLAHSEKLALAFGLMNSNRGDTIRITKNLRLCEDCHSVTKFISKLSDREIFVRDVNRIHRFRDGVCSCGDYW</sequence>
<proteinExistence type="inferred from homology"/>
<evidence type="ECO:0000313" key="5">
    <source>
        <dbReference type="EMBL" id="KAK1396796.1"/>
    </source>
</evidence>
<dbReference type="EMBL" id="JAUIZM010000002">
    <property type="protein sequence ID" value="KAK1396796.1"/>
    <property type="molecule type" value="Genomic_DNA"/>
</dbReference>
<dbReference type="GO" id="GO:0009451">
    <property type="term" value="P:RNA modification"/>
    <property type="evidence" value="ECO:0007669"/>
    <property type="project" value="InterPro"/>
</dbReference>
<dbReference type="GO" id="GO:0016071">
    <property type="term" value="P:mRNA metabolic process"/>
    <property type="evidence" value="ECO:0007669"/>
    <property type="project" value="UniProtKB-ARBA"/>
</dbReference>
<keyword evidence="2" id="KW-0677">Repeat</keyword>
<name>A0AAD8N5R3_9APIA</name>
<reference evidence="5" key="2">
    <citation type="submission" date="2023-05" db="EMBL/GenBank/DDBJ databases">
        <authorList>
            <person name="Schelkunov M.I."/>
        </authorList>
    </citation>
    <scope>NUCLEOTIDE SEQUENCE</scope>
    <source>
        <strain evidence="5">Hsosn_3</strain>
        <tissue evidence="5">Leaf</tissue>
    </source>
</reference>
<dbReference type="Pfam" id="PF20431">
    <property type="entry name" value="E_motif"/>
    <property type="match status" value="1"/>
</dbReference>
<dbReference type="FunFam" id="1.25.40.10:FF:001104">
    <property type="entry name" value="Uncharacterized protein"/>
    <property type="match status" value="1"/>
</dbReference>
<evidence type="ECO:0000256" key="1">
    <source>
        <dbReference type="ARBA" id="ARBA00006643"/>
    </source>
</evidence>
<feature type="domain" description="DYW" evidence="4">
    <location>
        <begin position="554"/>
        <end position="646"/>
    </location>
</feature>
<dbReference type="InterPro" id="IPR032867">
    <property type="entry name" value="DYW_dom"/>
</dbReference>
<dbReference type="GO" id="GO:0008270">
    <property type="term" value="F:zinc ion binding"/>
    <property type="evidence" value="ECO:0007669"/>
    <property type="project" value="InterPro"/>
</dbReference>
<dbReference type="GO" id="GO:0003723">
    <property type="term" value="F:RNA binding"/>
    <property type="evidence" value="ECO:0007669"/>
    <property type="project" value="InterPro"/>
</dbReference>
<evidence type="ECO:0000256" key="3">
    <source>
        <dbReference type="PROSITE-ProRule" id="PRU00708"/>
    </source>
</evidence>
<dbReference type="InterPro" id="IPR046848">
    <property type="entry name" value="E_motif"/>
</dbReference>
<dbReference type="Pfam" id="PF13041">
    <property type="entry name" value="PPR_2"/>
    <property type="match status" value="2"/>
</dbReference>
<comment type="caution">
    <text evidence="5">The sequence shown here is derived from an EMBL/GenBank/DDBJ whole genome shotgun (WGS) entry which is preliminary data.</text>
</comment>
<dbReference type="InterPro" id="IPR002885">
    <property type="entry name" value="PPR_rpt"/>
</dbReference>
<organism evidence="5 6">
    <name type="scientific">Heracleum sosnowskyi</name>
    <dbReference type="NCBI Taxonomy" id="360622"/>
    <lineage>
        <taxon>Eukaryota</taxon>
        <taxon>Viridiplantae</taxon>
        <taxon>Streptophyta</taxon>
        <taxon>Embryophyta</taxon>
        <taxon>Tracheophyta</taxon>
        <taxon>Spermatophyta</taxon>
        <taxon>Magnoliopsida</taxon>
        <taxon>eudicotyledons</taxon>
        <taxon>Gunneridae</taxon>
        <taxon>Pentapetalae</taxon>
        <taxon>asterids</taxon>
        <taxon>campanulids</taxon>
        <taxon>Apiales</taxon>
        <taxon>Apiaceae</taxon>
        <taxon>Apioideae</taxon>
        <taxon>apioid superclade</taxon>
        <taxon>Tordylieae</taxon>
        <taxon>Tordyliinae</taxon>
        <taxon>Heracleum</taxon>
    </lineage>
</organism>
<gene>
    <name evidence="5" type="ORF">POM88_006659</name>
</gene>
<dbReference type="NCBIfam" id="TIGR00756">
    <property type="entry name" value="PPR"/>
    <property type="match status" value="3"/>
</dbReference>
<accession>A0AAD8N5R3</accession>
<feature type="repeat" description="PPR" evidence="3">
    <location>
        <begin position="339"/>
        <end position="373"/>
    </location>
</feature>
<evidence type="ECO:0000256" key="2">
    <source>
        <dbReference type="ARBA" id="ARBA00022737"/>
    </source>
</evidence>
<dbReference type="FunFam" id="1.25.40.10:FF:000341">
    <property type="entry name" value="Pentatricopeptide repeat-containing protein chloroplastic"/>
    <property type="match status" value="1"/>
</dbReference>
<dbReference type="PANTHER" id="PTHR47926:SF482">
    <property type="entry name" value="PENTATRICOPEPTIDE REPEAT-CONTAINING PROTEIN CHLOROPLASTIC"/>
    <property type="match status" value="1"/>
</dbReference>
<evidence type="ECO:0000259" key="4">
    <source>
        <dbReference type="Pfam" id="PF14432"/>
    </source>
</evidence>
<feature type="repeat" description="PPR" evidence="3">
    <location>
        <begin position="236"/>
        <end position="266"/>
    </location>
</feature>
<evidence type="ECO:0000313" key="6">
    <source>
        <dbReference type="Proteomes" id="UP001237642"/>
    </source>
</evidence>
<comment type="similarity">
    <text evidence="1">Belongs to the PPR family. PCMP-H subfamily.</text>
</comment>
<dbReference type="PANTHER" id="PTHR47926">
    <property type="entry name" value="PENTATRICOPEPTIDE REPEAT-CONTAINING PROTEIN"/>
    <property type="match status" value="1"/>
</dbReference>
<dbReference type="Proteomes" id="UP001237642">
    <property type="component" value="Unassembled WGS sequence"/>
</dbReference>
<dbReference type="Pfam" id="PF01535">
    <property type="entry name" value="PPR"/>
    <property type="match status" value="2"/>
</dbReference>
<keyword evidence="6" id="KW-1185">Reference proteome</keyword>